<evidence type="ECO:0000256" key="6">
    <source>
        <dbReference type="SAM" id="Phobius"/>
    </source>
</evidence>
<evidence type="ECO:0000256" key="1">
    <source>
        <dbReference type="ARBA" id="ARBA00004651"/>
    </source>
</evidence>
<dbReference type="EMBL" id="AP023359">
    <property type="protein sequence ID" value="BCJ66806.1"/>
    <property type="molecule type" value="Genomic_DNA"/>
</dbReference>
<keyword evidence="4 6" id="KW-1133">Transmembrane helix</keyword>
<name>A0A810N081_9ACTN</name>
<feature type="transmembrane region" description="Helical" evidence="6">
    <location>
        <begin position="300"/>
        <end position="320"/>
    </location>
</feature>
<accession>A0A810N081</accession>
<feature type="transmembrane region" description="Helical" evidence="6">
    <location>
        <begin position="513"/>
        <end position="531"/>
    </location>
</feature>
<keyword evidence="2" id="KW-1003">Cell membrane</keyword>
<evidence type="ECO:0000313" key="8">
    <source>
        <dbReference type="EMBL" id="BCJ66806.1"/>
    </source>
</evidence>
<evidence type="ECO:0000256" key="4">
    <source>
        <dbReference type="ARBA" id="ARBA00022989"/>
    </source>
</evidence>
<evidence type="ECO:0000256" key="3">
    <source>
        <dbReference type="ARBA" id="ARBA00022692"/>
    </source>
</evidence>
<dbReference type="PANTHER" id="PTHR30287">
    <property type="entry name" value="MEMBRANE COMPONENT OF PREDICTED ABC SUPERFAMILY METABOLITE UPTAKE TRANSPORTER"/>
    <property type="match status" value="1"/>
</dbReference>
<keyword evidence="5 6" id="KW-0472">Membrane</keyword>
<dbReference type="PANTHER" id="PTHR30287:SF1">
    <property type="entry name" value="INNER MEMBRANE PROTEIN"/>
    <property type="match status" value="1"/>
</dbReference>
<dbReference type="Pfam" id="PF02687">
    <property type="entry name" value="FtsX"/>
    <property type="match status" value="1"/>
</dbReference>
<dbReference type="InterPro" id="IPR038766">
    <property type="entry name" value="Membrane_comp_ABC_pdt"/>
</dbReference>
<evidence type="ECO:0000256" key="2">
    <source>
        <dbReference type="ARBA" id="ARBA00022475"/>
    </source>
</evidence>
<feature type="transmembrane region" description="Helical" evidence="6">
    <location>
        <begin position="949"/>
        <end position="975"/>
    </location>
</feature>
<protein>
    <recommendedName>
        <fullName evidence="7">ABC3 transporter permease C-terminal domain-containing protein</fullName>
    </recommendedName>
</protein>
<feature type="domain" description="ABC3 transporter permease C-terminal" evidence="7">
    <location>
        <begin position="900"/>
        <end position="1016"/>
    </location>
</feature>
<feature type="transmembrane region" description="Helical" evidence="6">
    <location>
        <begin position="426"/>
        <end position="446"/>
    </location>
</feature>
<gene>
    <name evidence="8" type="ORF">Prubr_38270</name>
</gene>
<reference evidence="8" key="1">
    <citation type="submission" date="2020-08" db="EMBL/GenBank/DDBJ databases">
        <title>Whole genome shotgun sequence of Polymorphospora rubra NBRC 101157.</title>
        <authorList>
            <person name="Komaki H."/>
            <person name="Tamura T."/>
        </authorList>
    </citation>
    <scope>NUCLEOTIDE SEQUENCE</scope>
    <source>
        <strain evidence="8">NBRC 101157</strain>
    </source>
</reference>
<dbReference type="RefSeq" id="WP_212827161.1">
    <property type="nucleotide sequence ID" value="NZ_AP023359.1"/>
</dbReference>
<proteinExistence type="predicted"/>
<keyword evidence="3 6" id="KW-0812">Transmembrane</keyword>
<feature type="transmembrane region" description="Helical" evidence="6">
    <location>
        <begin position="458"/>
        <end position="478"/>
    </location>
</feature>
<sequence>MHNLSVTLRGIRHRRSRSLIVVLLATIATAAAVVIPAYTRAAQQSVLTDTVSATRPATVGVTVGGRVGPTVPDLAAVQASMDAALPGTTVAGFLAPPIGAVWWQGESQITPARYRTTADVVFRTGVCDHLVLTVGGCPRQRGEVLVSARSVAETGWQVGQRIDILPPGLPGFVDAGARPTIPFTITGLYQLADEQAAYWGSTLYLDGGRFDENDNYTADTIFVGVESDLLGVPATPEPRFAVEYHLRDAAGLRLDQVPVVRADLGKLSRDVTTGEVLSGLPASLDEAAEHQAVLAGSVPLIAVPLVLLCWFVLFLVVAALTEERGPEIALGKLRGLRLGQVAFFAVAEPMLLIALATPLGVALGLGLTEAGARAFLADGGHVELRAPVLLAAAAAFAGAGVAAALATRRTVRASVLSLLRRIPPRAPWRAVVVESAVGALALVGLFQVLAGGDRTSPLAYLAPALLAVVAGLVAARLLTGWARLRGRTAAQRGDVSLLLATAQLARRPATARVVVLMTVAVALLTFAVTIWDVASINRMIAARAEVGAPVVHTVTAADPAALLAAVRAADPDGRRAMAVAWSSQRYADENLRIATVDAPRLGAVAGWPGLDAAQTAAVGELLAPAGTDGPAPILVRGPEIEADVDVGQLTQTEPMRLVLLVARDTEPQVVTLGPVRPGRHTYQGRLDGCADGCRLLGVSVRRYPTDSTESTVDLTVAALREGGRPLDAGLTSDGAWRAPAELPTGLQLTVRPEAGGLRLTGTSSSADLVAEYADDPAAAPAVVAGPPLSADGAAPEFSFLTFGDEITRMRVVDRSLALPGAGRPALMLDLSTVLRQVERDGLGDLRGWEYQVWTTADAGPELVAALADAGVRVTGTRFAEQRHEELGRLAPALALRLYLLAGVVAALLGIGVLLLNVRVGARARLREMAALRLVGVSRPALRRALRREYAVVVAVPLVVGLVAGLGGAALLLPAIPLAEVGPDALEPVYRVGAVWIPAAVAALLVALLLAAASALRTADRADPRLLREEVR</sequence>
<dbReference type="Proteomes" id="UP000680866">
    <property type="component" value="Chromosome"/>
</dbReference>
<feature type="transmembrane region" description="Helical" evidence="6">
    <location>
        <begin position="341"/>
        <end position="366"/>
    </location>
</feature>
<feature type="transmembrane region" description="Helical" evidence="6">
    <location>
        <begin position="995"/>
        <end position="1015"/>
    </location>
</feature>
<dbReference type="GO" id="GO:0005886">
    <property type="term" value="C:plasma membrane"/>
    <property type="evidence" value="ECO:0007669"/>
    <property type="project" value="UniProtKB-SubCell"/>
</dbReference>
<evidence type="ECO:0000259" key="7">
    <source>
        <dbReference type="Pfam" id="PF02687"/>
    </source>
</evidence>
<dbReference type="AlphaFoldDB" id="A0A810N081"/>
<dbReference type="InterPro" id="IPR003838">
    <property type="entry name" value="ABC3_permease_C"/>
</dbReference>
<comment type="subcellular location">
    <subcellularLocation>
        <location evidence="1">Cell membrane</location>
        <topology evidence="1">Multi-pass membrane protein</topology>
    </subcellularLocation>
</comment>
<evidence type="ECO:0000313" key="9">
    <source>
        <dbReference type="Proteomes" id="UP000680866"/>
    </source>
</evidence>
<feature type="transmembrane region" description="Helical" evidence="6">
    <location>
        <begin position="386"/>
        <end position="406"/>
    </location>
</feature>
<evidence type="ECO:0000256" key="5">
    <source>
        <dbReference type="ARBA" id="ARBA00023136"/>
    </source>
</evidence>
<organism evidence="8 9">
    <name type="scientific">Polymorphospora rubra</name>
    <dbReference type="NCBI Taxonomy" id="338584"/>
    <lineage>
        <taxon>Bacteria</taxon>
        <taxon>Bacillati</taxon>
        <taxon>Actinomycetota</taxon>
        <taxon>Actinomycetes</taxon>
        <taxon>Micromonosporales</taxon>
        <taxon>Micromonosporaceae</taxon>
        <taxon>Polymorphospora</taxon>
    </lineage>
</organism>
<dbReference type="KEGG" id="pry:Prubr_38270"/>
<keyword evidence="9" id="KW-1185">Reference proteome</keyword>
<feature type="transmembrane region" description="Helical" evidence="6">
    <location>
        <begin position="897"/>
        <end position="917"/>
    </location>
</feature>